<dbReference type="InterPro" id="IPR002818">
    <property type="entry name" value="DJ-1/PfpI"/>
</dbReference>
<dbReference type="SUPFAM" id="SSF52317">
    <property type="entry name" value="Class I glutamine amidotransferase-like"/>
    <property type="match status" value="1"/>
</dbReference>
<dbReference type="PROSITE" id="PS01124">
    <property type="entry name" value="HTH_ARAC_FAMILY_2"/>
    <property type="match status" value="1"/>
</dbReference>
<keyword evidence="1" id="KW-0805">Transcription regulation</keyword>
<dbReference type="SMART" id="SM00342">
    <property type="entry name" value="HTH_ARAC"/>
    <property type="match status" value="1"/>
</dbReference>
<dbReference type="InterPro" id="IPR018062">
    <property type="entry name" value="HTH_AraC-typ_CS"/>
</dbReference>
<dbReference type="RefSeq" id="WP_189114831.1">
    <property type="nucleotide sequence ID" value="NZ_BMQC01000009.1"/>
</dbReference>
<dbReference type="CDD" id="cd03137">
    <property type="entry name" value="GATase1_AraC_1"/>
    <property type="match status" value="1"/>
</dbReference>
<dbReference type="InterPro" id="IPR029062">
    <property type="entry name" value="Class_I_gatase-like"/>
</dbReference>
<dbReference type="Pfam" id="PF12833">
    <property type="entry name" value="HTH_18"/>
    <property type="match status" value="1"/>
</dbReference>
<dbReference type="InterPro" id="IPR018060">
    <property type="entry name" value="HTH_AraC"/>
</dbReference>
<keyword evidence="3" id="KW-0804">Transcription</keyword>
<dbReference type="InterPro" id="IPR052158">
    <property type="entry name" value="INH-QAR"/>
</dbReference>
<accession>A0A8J3FIQ0</accession>
<dbReference type="PANTHER" id="PTHR43130:SF3">
    <property type="entry name" value="HTH-TYPE TRANSCRIPTIONAL REGULATOR RV1931C"/>
    <property type="match status" value="1"/>
</dbReference>
<organism evidence="5 6">
    <name type="scientific">Pilimelia terevasa</name>
    <dbReference type="NCBI Taxonomy" id="53372"/>
    <lineage>
        <taxon>Bacteria</taxon>
        <taxon>Bacillati</taxon>
        <taxon>Actinomycetota</taxon>
        <taxon>Actinomycetes</taxon>
        <taxon>Micromonosporales</taxon>
        <taxon>Micromonosporaceae</taxon>
        <taxon>Pilimelia</taxon>
    </lineage>
</organism>
<evidence type="ECO:0000313" key="5">
    <source>
        <dbReference type="EMBL" id="GGK34450.1"/>
    </source>
</evidence>
<dbReference type="Gene3D" id="1.10.10.60">
    <property type="entry name" value="Homeodomain-like"/>
    <property type="match status" value="1"/>
</dbReference>
<name>A0A8J3FIQ0_9ACTN</name>
<evidence type="ECO:0000256" key="1">
    <source>
        <dbReference type="ARBA" id="ARBA00023015"/>
    </source>
</evidence>
<gene>
    <name evidence="5" type="ORF">GCM10010124_28820</name>
</gene>
<reference evidence="5" key="2">
    <citation type="submission" date="2020-09" db="EMBL/GenBank/DDBJ databases">
        <authorList>
            <person name="Sun Q."/>
            <person name="Ohkuma M."/>
        </authorList>
    </citation>
    <scope>NUCLEOTIDE SEQUENCE</scope>
    <source>
        <strain evidence="5">JCM 3091</strain>
    </source>
</reference>
<keyword evidence="6" id="KW-1185">Reference proteome</keyword>
<dbReference type="AlphaFoldDB" id="A0A8J3FIQ0"/>
<evidence type="ECO:0000256" key="2">
    <source>
        <dbReference type="ARBA" id="ARBA00023125"/>
    </source>
</evidence>
<protein>
    <submittedName>
        <fullName evidence="5">Putative transcription regulator, AraC family protein</fullName>
    </submittedName>
</protein>
<dbReference type="Gene3D" id="3.40.50.880">
    <property type="match status" value="1"/>
</dbReference>
<dbReference type="Proteomes" id="UP000662200">
    <property type="component" value="Unassembled WGS sequence"/>
</dbReference>
<reference evidence="5" key="1">
    <citation type="journal article" date="2014" name="Int. J. Syst. Evol. Microbiol.">
        <title>Complete genome sequence of Corynebacterium casei LMG S-19264T (=DSM 44701T), isolated from a smear-ripened cheese.</title>
        <authorList>
            <consortium name="US DOE Joint Genome Institute (JGI-PGF)"/>
            <person name="Walter F."/>
            <person name="Albersmeier A."/>
            <person name="Kalinowski J."/>
            <person name="Ruckert C."/>
        </authorList>
    </citation>
    <scope>NUCLEOTIDE SEQUENCE</scope>
    <source>
        <strain evidence="5">JCM 3091</strain>
    </source>
</reference>
<comment type="caution">
    <text evidence="5">The sequence shown here is derived from an EMBL/GenBank/DDBJ whole genome shotgun (WGS) entry which is preliminary data.</text>
</comment>
<sequence length="321" mass="34214">MLERVAVLVTDGVAPFEYGVVCEVFGVDRTDDGVPPCDFRVCGERPGVPLTASVGAGLVPTHGLDALVDADLVAVPAAGIHDDYPPAVLDALRAAAGRGATLLSLCTGAFLLGAAGLLDGRRCTTHWRHAEVFAARFPTALLDPDVLFVDDGGVVTSAGTAAGIDASLHLVRRELGAQVATAVARRMVVPPQREGGQRQFVAAPVPDCTAESLSPVLTWLLENLAEDHSVPALARRANLSARTFARRFVAETGTTPQRWIATQRVLHARRLLEETVLGIDEVATRCGFGSGALLRHHFQRSVGVSPHDYRRTFAHRVPVHR</sequence>
<evidence type="ECO:0000313" key="6">
    <source>
        <dbReference type="Proteomes" id="UP000662200"/>
    </source>
</evidence>
<dbReference type="Pfam" id="PF01965">
    <property type="entry name" value="DJ-1_PfpI"/>
    <property type="match status" value="1"/>
</dbReference>
<proteinExistence type="predicted"/>
<evidence type="ECO:0000259" key="4">
    <source>
        <dbReference type="PROSITE" id="PS01124"/>
    </source>
</evidence>
<evidence type="ECO:0000256" key="3">
    <source>
        <dbReference type="ARBA" id="ARBA00023163"/>
    </source>
</evidence>
<dbReference type="GO" id="GO:0003700">
    <property type="term" value="F:DNA-binding transcription factor activity"/>
    <property type="evidence" value="ECO:0007669"/>
    <property type="project" value="InterPro"/>
</dbReference>
<feature type="domain" description="HTH araC/xylS-type" evidence="4">
    <location>
        <begin position="214"/>
        <end position="312"/>
    </location>
</feature>
<dbReference type="SUPFAM" id="SSF46689">
    <property type="entry name" value="Homeodomain-like"/>
    <property type="match status" value="2"/>
</dbReference>
<dbReference type="InterPro" id="IPR009057">
    <property type="entry name" value="Homeodomain-like_sf"/>
</dbReference>
<keyword evidence="2" id="KW-0238">DNA-binding</keyword>
<dbReference type="PANTHER" id="PTHR43130">
    <property type="entry name" value="ARAC-FAMILY TRANSCRIPTIONAL REGULATOR"/>
    <property type="match status" value="1"/>
</dbReference>
<dbReference type="PROSITE" id="PS00041">
    <property type="entry name" value="HTH_ARAC_FAMILY_1"/>
    <property type="match status" value="1"/>
</dbReference>
<dbReference type="EMBL" id="BMQC01000009">
    <property type="protein sequence ID" value="GGK34450.1"/>
    <property type="molecule type" value="Genomic_DNA"/>
</dbReference>
<dbReference type="GO" id="GO:0043565">
    <property type="term" value="F:sequence-specific DNA binding"/>
    <property type="evidence" value="ECO:0007669"/>
    <property type="project" value="InterPro"/>
</dbReference>